<dbReference type="RefSeq" id="WP_089956177.1">
    <property type="nucleotide sequence ID" value="NZ_FNAV01000003.1"/>
</dbReference>
<dbReference type="InterPro" id="IPR009248">
    <property type="entry name" value="SbmA_BacA"/>
</dbReference>
<evidence type="ECO:0000313" key="7">
    <source>
        <dbReference type="EMBL" id="SDE38103.1"/>
    </source>
</evidence>
<accession>A0A1G7CFU5</accession>
<keyword evidence="4 6" id="KW-0472">Membrane</keyword>
<feature type="transmembrane region" description="Helical" evidence="6">
    <location>
        <begin position="61"/>
        <end position="81"/>
    </location>
</feature>
<dbReference type="OrthoDB" id="8233587at2"/>
<dbReference type="Pfam" id="PF05992">
    <property type="entry name" value="SbmA_BacA"/>
    <property type="match status" value="1"/>
</dbReference>
<evidence type="ECO:0000313" key="8">
    <source>
        <dbReference type="Proteomes" id="UP000198994"/>
    </source>
</evidence>
<gene>
    <name evidence="7" type="ORF">SAMN04488105_103117</name>
</gene>
<keyword evidence="3 6" id="KW-1133">Transmembrane helix</keyword>
<evidence type="ECO:0000256" key="4">
    <source>
        <dbReference type="ARBA" id="ARBA00023136"/>
    </source>
</evidence>
<dbReference type="GO" id="GO:1904680">
    <property type="term" value="F:peptide transmembrane transporter activity"/>
    <property type="evidence" value="ECO:0007669"/>
    <property type="project" value="InterPro"/>
</dbReference>
<reference evidence="8" key="1">
    <citation type="submission" date="2016-10" db="EMBL/GenBank/DDBJ databases">
        <authorList>
            <person name="Varghese N."/>
            <person name="Submissions S."/>
        </authorList>
    </citation>
    <scope>NUCLEOTIDE SEQUENCE [LARGE SCALE GENOMIC DNA]</scope>
    <source>
        <strain evidence="8">DSM 10146</strain>
    </source>
</reference>
<feature type="transmembrane region" description="Helical" evidence="6">
    <location>
        <begin position="88"/>
        <end position="105"/>
    </location>
</feature>
<proteinExistence type="predicted"/>
<feature type="transmembrane region" description="Helical" evidence="6">
    <location>
        <begin position="247"/>
        <end position="268"/>
    </location>
</feature>
<evidence type="ECO:0000256" key="3">
    <source>
        <dbReference type="ARBA" id="ARBA00022989"/>
    </source>
</evidence>
<evidence type="ECO:0000256" key="1">
    <source>
        <dbReference type="ARBA" id="ARBA00004651"/>
    </source>
</evidence>
<feature type="transmembrane region" description="Helical" evidence="6">
    <location>
        <begin position="140"/>
        <end position="162"/>
    </location>
</feature>
<keyword evidence="8" id="KW-1185">Reference proteome</keyword>
<evidence type="ECO:0000256" key="2">
    <source>
        <dbReference type="ARBA" id="ARBA00022692"/>
    </source>
</evidence>
<dbReference type="Proteomes" id="UP000198994">
    <property type="component" value="Unassembled WGS sequence"/>
</dbReference>
<dbReference type="GO" id="GO:0015833">
    <property type="term" value="P:peptide transport"/>
    <property type="evidence" value="ECO:0007669"/>
    <property type="project" value="InterPro"/>
</dbReference>
<evidence type="ECO:0000256" key="6">
    <source>
        <dbReference type="SAM" id="Phobius"/>
    </source>
</evidence>
<feature type="transmembrane region" description="Helical" evidence="6">
    <location>
        <begin position="367"/>
        <end position="386"/>
    </location>
</feature>
<dbReference type="InterPro" id="IPR036640">
    <property type="entry name" value="ABC1_TM_sf"/>
</dbReference>
<feature type="transmembrane region" description="Helical" evidence="6">
    <location>
        <begin position="12"/>
        <end position="30"/>
    </location>
</feature>
<dbReference type="GO" id="GO:0005524">
    <property type="term" value="F:ATP binding"/>
    <property type="evidence" value="ECO:0007669"/>
    <property type="project" value="InterPro"/>
</dbReference>
<sequence>MFESFFPKPKQFFLSVLLWTAFGMLVWYGVGTQIGTMIGFDLQDAGEPVVGIAYFYTPSFLWFYVFYVVWVALFAAFWFLYHPHRWQMWSILGSAFILFTTYYGVQVSVAINNWRRPFFDEFQQALSGDGSVTAGDLYELIVIFAEIALVSTVIYVVTRFFVSHYVFRWRTAMNDYYMSRWSTIRNIEGASQRVQEDTMRFATIMEGLGVSVVDALMTLIAFLPVLWGLSQYVTELPLVGAIPHPLFVALIFWAAFGTGLLALVGIRLPGLEFLNQRVEAAYRKELVYGEDDPSRAQPPTVAQLFTNVRHNYFRLYFHYMYFNVARGLYLQADNIYVNIILVPTIVAGKITLGLWQQILTAFGQVSGSFQFLVNSWTTIVELLSIYKRLRAFEATFRGEELSEIEKVIGEEGFAQPIPDPAPGEGGHKQVHDFEK</sequence>
<dbReference type="AlphaFoldDB" id="A0A1G7CFU5"/>
<feature type="transmembrane region" description="Helical" evidence="6">
    <location>
        <begin position="335"/>
        <end position="355"/>
    </location>
</feature>
<dbReference type="GO" id="GO:0005886">
    <property type="term" value="C:plasma membrane"/>
    <property type="evidence" value="ECO:0007669"/>
    <property type="project" value="UniProtKB-SubCell"/>
</dbReference>
<comment type="subcellular location">
    <subcellularLocation>
        <location evidence="1">Cell membrane</location>
        <topology evidence="1">Multi-pass membrane protein</topology>
    </subcellularLocation>
</comment>
<feature type="transmembrane region" description="Helical" evidence="6">
    <location>
        <begin position="208"/>
        <end position="227"/>
    </location>
</feature>
<organism evidence="7 8">
    <name type="scientific">Salipiger thiooxidans</name>
    <dbReference type="NCBI Taxonomy" id="282683"/>
    <lineage>
        <taxon>Bacteria</taxon>
        <taxon>Pseudomonadati</taxon>
        <taxon>Pseudomonadota</taxon>
        <taxon>Alphaproteobacteria</taxon>
        <taxon>Rhodobacterales</taxon>
        <taxon>Roseobacteraceae</taxon>
        <taxon>Salipiger</taxon>
    </lineage>
</organism>
<dbReference type="SUPFAM" id="SSF90123">
    <property type="entry name" value="ABC transporter transmembrane region"/>
    <property type="match status" value="1"/>
</dbReference>
<name>A0A1G7CFU5_9RHOB</name>
<evidence type="ECO:0000256" key="5">
    <source>
        <dbReference type="SAM" id="MobiDB-lite"/>
    </source>
</evidence>
<feature type="region of interest" description="Disordered" evidence="5">
    <location>
        <begin position="415"/>
        <end position="435"/>
    </location>
</feature>
<keyword evidence="2 6" id="KW-0812">Transmembrane</keyword>
<dbReference type="EMBL" id="FNAV01000003">
    <property type="protein sequence ID" value="SDE38103.1"/>
    <property type="molecule type" value="Genomic_DNA"/>
</dbReference>
<dbReference type="NCBIfam" id="NF008306">
    <property type="entry name" value="PRK11098.1"/>
    <property type="match status" value="1"/>
</dbReference>
<feature type="compositionally biased region" description="Basic and acidic residues" evidence="5">
    <location>
        <begin position="425"/>
        <end position="435"/>
    </location>
</feature>
<protein>
    <submittedName>
        <fullName evidence="7">Peptide/bleomycin uptake transporter</fullName>
    </submittedName>
</protein>